<proteinExistence type="predicted"/>
<dbReference type="AlphaFoldDB" id="A0A2M7TGB4"/>
<comment type="caution">
    <text evidence="1">The sequence shown here is derived from an EMBL/GenBank/DDBJ whole genome shotgun (WGS) entry which is preliminary data.</text>
</comment>
<dbReference type="EMBL" id="PFNM01000024">
    <property type="protein sequence ID" value="PIZ45051.1"/>
    <property type="molecule type" value="Genomic_DNA"/>
</dbReference>
<evidence type="ECO:0000313" key="2">
    <source>
        <dbReference type="Proteomes" id="UP000230553"/>
    </source>
</evidence>
<organism evidence="1 2">
    <name type="scientific">Candidatus Wolfebacteria bacterium CG_4_10_14_0_2_um_filter_39_18</name>
    <dbReference type="NCBI Taxonomy" id="1975061"/>
    <lineage>
        <taxon>Bacteria</taxon>
        <taxon>Candidatus Wolfeibacteriota</taxon>
    </lineage>
</organism>
<sequence>MSDKNNKIKNLFDLNNKLAKEIQSSLPAIIKSLGKTRFKYTSKAFLSFILKSGYLNSAILELSGNRNVYATAILTRSMIEHNFRHLYIYVRSLNDDSDDVGKRYYKTLKGSEDLESFTKINNYNKAVYPEKTNWNTKGEHNKAIREVGKEFRIEQIFFYLIANNNNKKDEIVERFKKEYLLQRLVDYTNLSSGVHGGPFGELAFFNLQKDKDKFDKTLEKFAGDSFNLHFSLVEATYLFAYLMDDKMQSHYEKIKNLREVKKNYGK</sequence>
<dbReference type="Proteomes" id="UP000230553">
    <property type="component" value="Unassembled WGS sequence"/>
</dbReference>
<gene>
    <name evidence="1" type="ORF">COY31_01175</name>
</gene>
<protein>
    <submittedName>
        <fullName evidence="1">Uncharacterized protein</fullName>
    </submittedName>
</protein>
<name>A0A2M7TGB4_9BACT</name>
<reference evidence="2" key="1">
    <citation type="submission" date="2017-09" db="EMBL/GenBank/DDBJ databases">
        <title>Depth-based differentiation of microbial function through sediment-hosted aquifers and enrichment of novel symbionts in the deep terrestrial subsurface.</title>
        <authorList>
            <person name="Probst A.J."/>
            <person name="Ladd B."/>
            <person name="Jarett J.K."/>
            <person name="Geller-Mcgrath D.E."/>
            <person name="Sieber C.M.K."/>
            <person name="Emerson J.B."/>
            <person name="Anantharaman K."/>
            <person name="Thomas B.C."/>
            <person name="Malmstrom R."/>
            <person name="Stieglmeier M."/>
            <person name="Klingl A."/>
            <person name="Woyke T."/>
            <person name="Ryan C.M."/>
            <person name="Banfield J.F."/>
        </authorList>
    </citation>
    <scope>NUCLEOTIDE SEQUENCE [LARGE SCALE GENOMIC DNA]</scope>
</reference>
<evidence type="ECO:0000313" key="1">
    <source>
        <dbReference type="EMBL" id="PIZ45051.1"/>
    </source>
</evidence>
<accession>A0A2M7TGB4</accession>